<dbReference type="EMBL" id="BRYB01003592">
    <property type="protein sequence ID" value="GMI39207.1"/>
    <property type="molecule type" value="Genomic_DNA"/>
</dbReference>
<proteinExistence type="predicted"/>
<organism evidence="1 2">
    <name type="scientific">Tetraparma gracilis</name>
    <dbReference type="NCBI Taxonomy" id="2962635"/>
    <lineage>
        <taxon>Eukaryota</taxon>
        <taxon>Sar</taxon>
        <taxon>Stramenopiles</taxon>
        <taxon>Ochrophyta</taxon>
        <taxon>Bolidophyceae</taxon>
        <taxon>Parmales</taxon>
        <taxon>Triparmaceae</taxon>
        <taxon>Tetraparma</taxon>
    </lineage>
</organism>
<gene>
    <name evidence="1" type="ORF">TeGR_g10090</name>
</gene>
<comment type="caution">
    <text evidence="1">The sequence shown here is derived from an EMBL/GenBank/DDBJ whole genome shotgun (WGS) entry which is preliminary data.</text>
</comment>
<protein>
    <submittedName>
        <fullName evidence="1">Uncharacterized protein</fullName>
    </submittedName>
</protein>
<dbReference type="SUPFAM" id="SSF55961">
    <property type="entry name" value="Bet v1-like"/>
    <property type="match status" value="1"/>
</dbReference>
<evidence type="ECO:0000313" key="1">
    <source>
        <dbReference type="EMBL" id="GMI39207.1"/>
    </source>
</evidence>
<accession>A0ABQ6N441</accession>
<dbReference type="Proteomes" id="UP001165060">
    <property type="component" value="Unassembled WGS sequence"/>
</dbReference>
<evidence type="ECO:0000313" key="2">
    <source>
        <dbReference type="Proteomes" id="UP001165060"/>
    </source>
</evidence>
<dbReference type="Gene3D" id="3.30.530.20">
    <property type="match status" value="1"/>
</dbReference>
<reference evidence="1 2" key="1">
    <citation type="journal article" date="2023" name="Commun. Biol.">
        <title>Genome analysis of Parmales, the sister group of diatoms, reveals the evolutionary specialization of diatoms from phago-mixotrophs to photoautotrophs.</title>
        <authorList>
            <person name="Ban H."/>
            <person name="Sato S."/>
            <person name="Yoshikawa S."/>
            <person name="Yamada K."/>
            <person name="Nakamura Y."/>
            <person name="Ichinomiya M."/>
            <person name="Sato N."/>
            <person name="Blanc-Mathieu R."/>
            <person name="Endo H."/>
            <person name="Kuwata A."/>
            <person name="Ogata H."/>
        </authorList>
    </citation>
    <scope>NUCLEOTIDE SEQUENCE [LARGE SCALE GENOMIC DNA]</scope>
</reference>
<sequence>MTYTKQRSIGEGVLTPQTKVSYTQQVDLGGSVPKWVQNSKAVDTLMYLGGMRKRFDKSLQIDAAISLRLVSVIQSHSDAYTEAEESMLREGAARLAMFIGNKCKVEKVKSASKTVTNQVAFEKGKPLGWGRSETLIRAPKEEILAYFWDYSARCRWGSTDVEPAVGEWVGRYPALKELEEEYSWFRPMMDTIAQRLLESVSWGLKMRLYTGASLSTLDMVSDLYMIYRALRNDLWHWVPLEGTLTTSRRFARARL</sequence>
<name>A0ABQ6N441_9STRA</name>
<dbReference type="InterPro" id="IPR023393">
    <property type="entry name" value="START-like_dom_sf"/>
</dbReference>
<keyword evidence="2" id="KW-1185">Reference proteome</keyword>